<keyword evidence="1" id="KW-0812">Transmembrane</keyword>
<evidence type="ECO:0000313" key="3">
    <source>
        <dbReference type="Proteomes" id="UP000467840"/>
    </source>
</evidence>
<sequence>MSAEKKPATDDDAKVISVYKMDVHCEGCAKKIRLAVEQLEGADSFSFSEHELLSSSLSVALWLKDTCSCFTVLFLLGDIKSSFSGEGRMPWPFALFFSLIDGLVVISKVVDASNVFPSVTAPTSTLRRLTMLLHDFGDFLIPVGSMVFGGFRLMAVFLWLCSMGLGLLYGDRF</sequence>
<organism evidence="2 3">
    <name type="scientific">Hevea brasiliensis</name>
    <name type="common">Para rubber tree</name>
    <name type="synonym">Siphonia brasiliensis</name>
    <dbReference type="NCBI Taxonomy" id="3981"/>
    <lineage>
        <taxon>Eukaryota</taxon>
        <taxon>Viridiplantae</taxon>
        <taxon>Streptophyta</taxon>
        <taxon>Embryophyta</taxon>
        <taxon>Tracheophyta</taxon>
        <taxon>Spermatophyta</taxon>
        <taxon>Magnoliopsida</taxon>
        <taxon>eudicotyledons</taxon>
        <taxon>Gunneridae</taxon>
        <taxon>Pentapetalae</taxon>
        <taxon>rosids</taxon>
        <taxon>fabids</taxon>
        <taxon>Malpighiales</taxon>
        <taxon>Euphorbiaceae</taxon>
        <taxon>Crotonoideae</taxon>
        <taxon>Micrandreae</taxon>
        <taxon>Hevea</taxon>
    </lineage>
</organism>
<name>A0A6A6KNN3_HEVBR</name>
<evidence type="ECO:0000313" key="2">
    <source>
        <dbReference type="EMBL" id="KAF2289885.1"/>
    </source>
</evidence>
<feature type="transmembrane region" description="Helical" evidence="1">
    <location>
        <begin position="139"/>
        <end position="169"/>
    </location>
</feature>
<dbReference type="Gene3D" id="3.30.70.100">
    <property type="match status" value="1"/>
</dbReference>
<evidence type="ECO:0008006" key="4">
    <source>
        <dbReference type="Google" id="ProtNLM"/>
    </source>
</evidence>
<accession>A0A6A6KNN3</accession>
<protein>
    <recommendedName>
        <fullName evidence="4">HMA domain-containing protein</fullName>
    </recommendedName>
</protein>
<keyword evidence="3" id="KW-1185">Reference proteome</keyword>
<evidence type="ECO:0000256" key="1">
    <source>
        <dbReference type="SAM" id="Phobius"/>
    </source>
</evidence>
<dbReference type="GO" id="GO:0046872">
    <property type="term" value="F:metal ion binding"/>
    <property type="evidence" value="ECO:0007669"/>
    <property type="project" value="InterPro"/>
</dbReference>
<keyword evidence="1" id="KW-1133">Transmembrane helix</keyword>
<gene>
    <name evidence="2" type="ORF">GH714_039020</name>
</gene>
<dbReference type="InterPro" id="IPR006121">
    <property type="entry name" value="HMA_dom"/>
</dbReference>
<dbReference type="AlphaFoldDB" id="A0A6A6KNN3"/>
<comment type="caution">
    <text evidence="2">The sequence shown here is derived from an EMBL/GenBank/DDBJ whole genome shotgun (WGS) entry which is preliminary data.</text>
</comment>
<dbReference type="Proteomes" id="UP000467840">
    <property type="component" value="Chromosome 8"/>
</dbReference>
<dbReference type="EMBL" id="JAAGAX010000016">
    <property type="protein sequence ID" value="KAF2289885.1"/>
    <property type="molecule type" value="Genomic_DNA"/>
</dbReference>
<proteinExistence type="predicted"/>
<dbReference type="CDD" id="cd00371">
    <property type="entry name" value="HMA"/>
    <property type="match status" value="1"/>
</dbReference>
<reference evidence="2 3" key="1">
    <citation type="journal article" date="2020" name="Mol. Plant">
        <title>The Chromosome-Based Rubber Tree Genome Provides New Insights into Spurge Genome Evolution and Rubber Biosynthesis.</title>
        <authorList>
            <person name="Liu J."/>
            <person name="Shi C."/>
            <person name="Shi C.C."/>
            <person name="Li W."/>
            <person name="Zhang Q.J."/>
            <person name="Zhang Y."/>
            <person name="Li K."/>
            <person name="Lu H.F."/>
            <person name="Shi C."/>
            <person name="Zhu S.T."/>
            <person name="Xiao Z.Y."/>
            <person name="Nan H."/>
            <person name="Yue Y."/>
            <person name="Zhu X.G."/>
            <person name="Wu Y."/>
            <person name="Hong X.N."/>
            <person name="Fan G.Y."/>
            <person name="Tong Y."/>
            <person name="Zhang D."/>
            <person name="Mao C.L."/>
            <person name="Liu Y.L."/>
            <person name="Hao S.J."/>
            <person name="Liu W.Q."/>
            <person name="Lv M.Q."/>
            <person name="Zhang H.B."/>
            <person name="Liu Y."/>
            <person name="Hu-Tang G.R."/>
            <person name="Wang J.P."/>
            <person name="Wang J.H."/>
            <person name="Sun Y.H."/>
            <person name="Ni S.B."/>
            <person name="Chen W.B."/>
            <person name="Zhang X.C."/>
            <person name="Jiao Y.N."/>
            <person name="Eichler E.E."/>
            <person name="Li G.H."/>
            <person name="Liu X."/>
            <person name="Gao L.Z."/>
        </authorList>
    </citation>
    <scope>NUCLEOTIDE SEQUENCE [LARGE SCALE GENOMIC DNA]</scope>
    <source>
        <strain evidence="3">cv. GT1</strain>
        <tissue evidence="2">Leaf</tissue>
    </source>
</reference>
<keyword evidence="1" id="KW-0472">Membrane</keyword>